<organism evidence="11 12">
    <name type="scientific">Lentilactobacillus parafarraginis</name>
    <dbReference type="NCBI Taxonomy" id="390842"/>
    <lineage>
        <taxon>Bacteria</taxon>
        <taxon>Bacillati</taxon>
        <taxon>Bacillota</taxon>
        <taxon>Bacilli</taxon>
        <taxon>Lactobacillales</taxon>
        <taxon>Lactobacillaceae</taxon>
        <taxon>Lentilactobacillus</taxon>
    </lineage>
</organism>
<dbReference type="RefSeq" id="WP_056980188.1">
    <property type="nucleotide sequence ID" value="NZ_VBSX01000006.1"/>
</dbReference>
<evidence type="ECO:0000256" key="1">
    <source>
        <dbReference type="ARBA" id="ARBA00004651"/>
    </source>
</evidence>
<dbReference type="PANTHER" id="PTHR30294">
    <property type="entry name" value="MEMBRANE COMPONENT OF ABC TRANSPORTER YHHJ-RELATED"/>
    <property type="match status" value="1"/>
</dbReference>
<evidence type="ECO:0000256" key="9">
    <source>
        <dbReference type="SAM" id="Phobius"/>
    </source>
</evidence>
<dbReference type="Proteomes" id="UP000305100">
    <property type="component" value="Unassembled WGS sequence"/>
</dbReference>
<proteinExistence type="inferred from homology"/>
<evidence type="ECO:0000259" key="10">
    <source>
        <dbReference type="PROSITE" id="PS51012"/>
    </source>
</evidence>
<dbReference type="GO" id="GO:0140359">
    <property type="term" value="F:ABC-type transporter activity"/>
    <property type="evidence" value="ECO:0007669"/>
    <property type="project" value="InterPro"/>
</dbReference>
<evidence type="ECO:0000256" key="7">
    <source>
        <dbReference type="ARBA" id="ARBA00023136"/>
    </source>
</evidence>
<keyword evidence="6 9" id="KW-1133">Transmembrane helix</keyword>
<keyword evidence="7 9" id="KW-0472">Membrane</keyword>
<reference evidence="11 12" key="1">
    <citation type="submission" date="2019-05" db="EMBL/GenBank/DDBJ databases">
        <title>The metagenome of a microbial culture collection derived from dairy environment covers the genomic content of the human microbiome.</title>
        <authorList>
            <person name="Roder T."/>
            <person name="Wuthrich D."/>
            <person name="Sattari Z."/>
            <person name="Von Ah U."/>
            <person name="Bar C."/>
            <person name="Ronchi F."/>
            <person name="Macpherson A.J."/>
            <person name="Ganal-Vonarburg S.C."/>
            <person name="Bruggmann R."/>
            <person name="Vergeres G."/>
        </authorList>
    </citation>
    <scope>NUCLEOTIDE SEQUENCE [LARGE SCALE GENOMIC DNA]</scope>
    <source>
        <strain evidence="11 12">FAM 1079</strain>
    </source>
</reference>
<protein>
    <submittedName>
        <fullName evidence="11">ABC transporter permease</fullName>
    </submittedName>
</protein>
<dbReference type="GO" id="GO:0005886">
    <property type="term" value="C:plasma membrane"/>
    <property type="evidence" value="ECO:0007669"/>
    <property type="project" value="UniProtKB-SubCell"/>
</dbReference>
<evidence type="ECO:0000256" key="2">
    <source>
        <dbReference type="ARBA" id="ARBA00007783"/>
    </source>
</evidence>
<keyword evidence="5 9" id="KW-0812">Transmembrane</keyword>
<accession>A0A5R9CX87</accession>
<name>A0A5R9CX87_9LACO</name>
<feature type="domain" description="ABC transmembrane type-2" evidence="10">
    <location>
        <begin position="177"/>
        <end position="402"/>
    </location>
</feature>
<comment type="caution">
    <text evidence="11">The sequence shown here is derived from an EMBL/GenBank/DDBJ whole genome shotgun (WGS) entry which is preliminary data.</text>
</comment>
<dbReference type="EMBL" id="VBSX01000006">
    <property type="protein sequence ID" value="TLQ20256.1"/>
    <property type="molecule type" value="Genomic_DNA"/>
</dbReference>
<dbReference type="InterPro" id="IPR051449">
    <property type="entry name" value="ABC-2_transporter_component"/>
</dbReference>
<dbReference type="OrthoDB" id="9776218at2"/>
<dbReference type="Pfam" id="PF12698">
    <property type="entry name" value="ABC2_membrane_3"/>
    <property type="match status" value="1"/>
</dbReference>
<evidence type="ECO:0000313" key="12">
    <source>
        <dbReference type="Proteomes" id="UP000305100"/>
    </source>
</evidence>
<evidence type="ECO:0000256" key="5">
    <source>
        <dbReference type="ARBA" id="ARBA00022692"/>
    </source>
</evidence>
<feature type="transmembrane region" description="Helical" evidence="9">
    <location>
        <begin position="255"/>
        <end position="282"/>
    </location>
</feature>
<comment type="subcellular location">
    <subcellularLocation>
        <location evidence="1">Cell membrane</location>
        <topology evidence="1">Multi-pass membrane protein</topology>
    </subcellularLocation>
</comment>
<feature type="transmembrane region" description="Helical" evidence="9">
    <location>
        <begin position="327"/>
        <end position="348"/>
    </location>
</feature>
<keyword evidence="3" id="KW-0813">Transport</keyword>
<dbReference type="InterPro" id="IPR047817">
    <property type="entry name" value="ABC2_TM_bact-type"/>
</dbReference>
<evidence type="ECO:0000313" key="11">
    <source>
        <dbReference type="EMBL" id="TLQ20256.1"/>
    </source>
</evidence>
<sequence length="405" mass="44913">MRIIAMIKRVLREMVRDKRTLALMFLAPLFILTLMYFLFQSNTTQTASLGVRGVDTTLVNAVKNKHIKIHHISNQASAETNIRNHNYAGFISQSGDKLTLTLQNADQSKSAILKQSLQAAQIKLRTQAAATAIKSQQRALKAQQQIIQKLQTSLAMASRGARSSRSQAAPKSTALPNKSRATLAKQSVKPVNYSATTHYLYGSSDSTFFDTLLPIMIGFVVFFFVFLISGIALLRERTTGTLNRLLATPVKRGEIISGYLAGYGIFALIQTLLIVVFSIYAFKIQILGSVWNMFLINILLAIVALTMGLFISTFASSEFQMVQFIPVVVIPQIFFSGIIPISQMAGWLQPVAKIMPLYYGATAMSNVIEKGSNFTDIFGDVIALLIFFALFLVLNLVSMRRYRQV</sequence>
<feature type="transmembrane region" description="Helical" evidence="9">
    <location>
        <begin position="212"/>
        <end position="234"/>
    </location>
</feature>
<evidence type="ECO:0000256" key="4">
    <source>
        <dbReference type="ARBA" id="ARBA00022475"/>
    </source>
</evidence>
<comment type="similarity">
    <text evidence="2">Belongs to the ABC-2 integral membrane protein family.</text>
</comment>
<evidence type="ECO:0000256" key="6">
    <source>
        <dbReference type="ARBA" id="ARBA00022989"/>
    </source>
</evidence>
<feature type="transmembrane region" description="Helical" evidence="9">
    <location>
        <begin position="377"/>
        <end position="397"/>
    </location>
</feature>
<dbReference type="AlphaFoldDB" id="A0A5R9CX87"/>
<feature type="transmembrane region" description="Helical" evidence="9">
    <location>
        <begin position="294"/>
        <end position="315"/>
    </location>
</feature>
<feature type="transmembrane region" description="Helical" evidence="9">
    <location>
        <begin position="21"/>
        <end position="39"/>
    </location>
</feature>
<evidence type="ECO:0000256" key="8">
    <source>
        <dbReference type="SAM" id="MobiDB-lite"/>
    </source>
</evidence>
<feature type="compositionally biased region" description="Low complexity" evidence="8">
    <location>
        <begin position="160"/>
        <end position="169"/>
    </location>
</feature>
<dbReference type="InterPro" id="IPR013525">
    <property type="entry name" value="ABC2_TM"/>
</dbReference>
<evidence type="ECO:0000256" key="3">
    <source>
        <dbReference type="ARBA" id="ARBA00022448"/>
    </source>
</evidence>
<gene>
    <name evidence="11" type="ORF">FEZ41_03900</name>
</gene>
<dbReference type="PROSITE" id="PS51012">
    <property type="entry name" value="ABC_TM2"/>
    <property type="match status" value="1"/>
</dbReference>
<dbReference type="PANTHER" id="PTHR30294:SF38">
    <property type="entry name" value="TRANSPORT PERMEASE PROTEIN"/>
    <property type="match status" value="1"/>
</dbReference>
<keyword evidence="4" id="KW-1003">Cell membrane</keyword>
<feature type="region of interest" description="Disordered" evidence="8">
    <location>
        <begin position="160"/>
        <end position="183"/>
    </location>
</feature>